<dbReference type="Pfam" id="PF09350">
    <property type="entry name" value="DJC28_CD"/>
    <property type="match status" value="1"/>
</dbReference>
<dbReference type="AlphaFoldDB" id="A0A1B1N964"/>
<evidence type="ECO:0000313" key="4">
    <source>
        <dbReference type="Proteomes" id="UP000092482"/>
    </source>
</evidence>
<dbReference type="PATRIC" id="fig|1758689.4.peg.555"/>
<dbReference type="Proteomes" id="UP000092482">
    <property type="component" value="Chromosome"/>
</dbReference>
<gene>
    <name evidence="3" type="ORF">SGUI_0548</name>
</gene>
<protein>
    <recommendedName>
        <fullName evidence="2">DnaJ homologue subfamily C member 28 conserved domain-containing protein</fullName>
    </recommendedName>
</protein>
<dbReference type="EMBL" id="CP014989">
    <property type="protein sequence ID" value="ANS77944.1"/>
    <property type="molecule type" value="Genomic_DNA"/>
</dbReference>
<feature type="region of interest" description="Disordered" evidence="1">
    <location>
        <begin position="1"/>
        <end position="39"/>
    </location>
</feature>
<dbReference type="OrthoDB" id="3395286at2"/>
<dbReference type="RefSeq" id="WP_066635943.1">
    <property type="nucleotide sequence ID" value="NZ_CP014989.1"/>
</dbReference>
<dbReference type="STRING" id="1758689.SGUI_0548"/>
<sequence length="167" mass="18266">MARFGRAGERPGAPKAEDQLADQGVKGRRPPAATTARAVQSWVDQSIEAAQRRGAFDNLPGAGKPLRDVDTRSDPDWWVKSLIAREQLDLSGALPGVMQLRREKATYPQSLFPLPDEESVRTVVADFNERVLADRRRPSAGPTSPPVVGRLDAEEMVQAWREARGGG</sequence>
<organism evidence="3 4">
    <name type="scientific">Serinicoccus hydrothermalis</name>
    <dbReference type="NCBI Taxonomy" id="1758689"/>
    <lineage>
        <taxon>Bacteria</taxon>
        <taxon>Bacillati</taxon>
        <taxon>Actinomycetota</taxon>
        <taxon>Actinomycetes</taxon>
        <taxon>Micrococcales</taxon>
        <taxon>Ornithinimicrobiaceae</taxon>
        <taxon>Serinicoccus</taxon>
    </lineage>
</organism>
<dbReference type="KEGG" id="serj:SGUI_0548"/>
<dbReference type="InterPro" id="IPR018961">
    <property type="entry name" value="DnaJ_homolog_subfam-C_membr-28"/>
</dbReference>
<name>A0A1B1N964_9MICO</name>
<accession>A0A1B1N964</accession>
<feature type="domain" description="DnaJ homologue subfamily C member 28 conserved" evidence="2">
    <location>
        <begin position="42"/>
        <end position="107"/>
    </location>
</feature>
<evidence type="ECO:0000313" key="3">
    <source>
        <dbReference type="EMBL" id="ANS77944.1"/>
    </source>
</evidence>
<reference evidence="3 4" key="1">
    <citation type="submission" date="2016-03" db="EMBL/GenBank/DDBJ databases">
        <title>Shallow-sea hydrothermal system.</title>
        <authorList>
            <person name="Tang K."/>
        </authorList>
    </citation>
    <scope>NUCLEOTIDE SEQUENCE [LARGE SCALE GENOMIC DNA]</scope>
    <source>
        <strain evidence="3 4">JLT9</strain>
    </source>
</reference>
<proteinExistence type="predicted"/>
<keyword evidence="4" id="KW-1185">Reference proteome</keyword>
<evidence type="ECO:0000256" key="1">
    <source>
        <dbReference type="SAM" id="MobiDB-lite"/>
    </source>
</evidence>
<evidence type="ECO:0000259" key="2">
    <source>
        <dbReference type="Pfam" id="PF09350"/>
    </source>
</evidence>